<keyword evidence="7" id="KW-1185">Reference proteome</keyword>
<reference evidence="6 7" key="1">
    <citation type="submission" date="2020-08" db="EMBL/GenBank/DDBJ databases">
        <title>Genomic Encyclopedia of Type Strains, Phase IV (KMG-IV): sequencing the most valuable type-strain genomes for metagenomic binning, comparative biology and taxonomic classification.</title>
        <authorList>
            <person name="Goeker M."/>
        </authorList>
    </citation>
    <scope>NUCLEOTIDE SEQUENCE [LARGE SCALE GENOMIC DNA]</scope>
    <source>
        <strain evidence="6 7">DSM 45385</strain>
    </source>
</reference>
<dbReference type="AlphaFoldDB" id="A0A7W8EE39"/>
<evidence type="ECO:0000256" key="1">
    <source>
        <dbReference type="ARBA" id="ARBA00004167"/>
    </source>
</evidence>
<dbReference type="Proteomes" id="UP000568380">
    <property type="component" value="Unassembled WGS sequence"/>
</dbReference>
<dbReference type="InterPro" id="IPR007343">
    <property type="entry name" value="Uncharacterised_pept_Zn_put"/>
</dbReference>
<evidence type="ECO:0000313" key="6">
    <source>
        <dbReference type="EMBL" id="MBB5077200.1"/>
    </source>
</evidence>
<proteinExistence type="predicted"/>
<evidence type="ECO:0000256" key="5">
    <source>
        <dbReference type="SAM" id="SignalP"/>
    </source>
</evidence>
<comment type="subcellular location">
    <subcellularLocation>
        <location evidence="1">Membrane</location>
        <topology evidence="1">Single-pass membrane protein</topology>
    </subcellularLocation>
</comment>
<gene>
    <name evidence="6" type="ORF">HNR40_002673</name>
</gene>
<dbReference type="PANTHER" id="PTHR30168:SF0">
    <property type="entry name" value="INNER MEMBRANE PROTEIN"/>
    <property type="match status" value="1"/>
</dbReference>
<feature type="chain" id="PRO_5030677037" description="Metalloprotease" evidence="5">
    <location>
        <begin position="27"/>
        <end position="263"/>
    </location>
</feature>
<evidence type="ECO:0000256" key="3">
    <source>
        <dbReference type="ARBA" id="ARBA00022989"/>
    </source>
</evidence>
<evidence type="ECO:0000256" key="2">
    <source>
        <dbReference type="ARBA" id="ARBA00022692"/>
    </source>
</evidence>
<evidence type="ECO:0000256" key="4">
    <source>
        <dbReference type="ARBA" id="ARBA00023136"/>
    </source>
</evidence>
<evidence type="ECO:0008006" key="8">
    <source>
        <dbReference type="Google" id="ProtNLM"/>
    </source>
</evidence>
<keyword evidence="5" id="KW-0732">Signal</keyword>
<dbReference type="Pfam" id="PF04228">
    <property type="entry name" value="Zn_peptidase"/>
    <property type="match status" value="1"/>
</dbReference>
<keyword evidence="3" id="KW-1133">Transmembrane helix</keyword>
<sequence length="263" mass="28026">MRLTAVAATALTAAALASLAPSPAMAGSYPIKDRRLTHNALYKSGQFPASACRLPAPANRGHAAVRAYLTTTYTCLNTAWGKHLRANGPASAKPSFTYMTSGNAPFCQGKAADIMPGAYCNPTGVIGVYLPGPVREYAPEVGFMLVMAHEYGHHVQRLTGVLQGAVQEKYTSKAHVLEAQRRYELQADCLAGVYIGSVWDAQKRSVPEWGALIAIAWSLGGEKGSKTNDHGSRANRARWFNKGFAAETPSACNTWTANPATVA</sequence>
<dbReference type="RefSeq" id="WP_184960854.1">
    <property type="nucleotide sequence ID" value="NZ_JACHIN010000003.1"/>
</dbReference>
<dbReference type="GO" id="GO:0016020">
    <property type="term" value="C:membrane"/>
    <property type="evidence" value="ECO:0007669"/>
    <property type="project" value="UniProtKB-SubCell"/>
</dbReference>
<dbReference type="PANTHER" id="PTHR30168">
    <property type="entry name" value="PUTATIVE MEMBRANE PROTEIN YPFJ"/>
    <property type="match status" value="1"/>
</dbReference>
<comment type="caution">
    <text evidence="6">The sequence shown here is derived from an EMBL/GenBank/DDBJ whole genome shotgun (WGS) entry which is preliminary data.</text>
</comment>
<dbReference type="EMBL" id="JACHIN010000003">
    <property type="protein sequence ID" value="MBB5077200.1"/>
    <property type="molecule type" value="Genomic_DNA"/>
</dbReference>
<accession>A0A7W8EE39</accession>
<protein>
    <recommendedName>
        <fullName evidence="8">Metalloprotease</fullName>
    </recommendedName>
</protein>
<feature type="signal peptide" evidence="5">
    <location>
        <begin position="1"/>
        <end position="26"/>
    </location>
</feature>
<evidence type="ECO:0000313" key="7">
    <source>
        <dbReference type="Proteomes" id="UP000568380"/>
    </source>
</evidence>
<name>A0A7W8EE39_9ACTN</name>
<keyword evidence="4" id="KW-0472">Membrane</keyword>
<organism evidence="6 7">
    <name type="scientific">Nonomuraea endophytica</name>
    <dbReference type="NCBI Taxonomy" id="714136"/>
    <lineage>
        <taxon>Bacteria</taxon>
        <taxon>Bacillati</taxon>
        <taxon>Actinomycetota</taxon>
        <taxon>Actinomycetes</taxon>
        <taxon>Streptosporangiales</taxon>
        <taxon>Streptosporangiaceae</taxon>
        <taxon>Nonomuraea</taxon>
    </lineage>
</organism>
<keyword evidence="2" id="KW-0812">Transmembrane</keyword>